<dbReference type="EMBL" id="LCWF01000034">
    <property type="protein sequence ID" value="KKY26742.1"/>
    <property type="molecule type" value="Genomic_DNA"/>
</dbReference>
<dbReference type="SUPFAM" id="SSF64167">
    <property type="entry name" value="SurE-like"/>
    <property type="match status" value="1"/>
</dbReference>
<dbReference type="PANTHER" id="PTHR30457:SF0">
    <property type="entry name" value="PHOSPHATASE, PUTATIVE (AFU_ORTHOLOGUE AFUA_4G01070)-RELATED"/>
    <property type="match status" value="1"/>
</dbReference>
<dbReference type="Gene3D" id="3.40.1210.10">
    <property type="entry name" value="Survival protein SurE-like phosphatase/nucleotidase"/>
    <property type="match status" value="1"/>
</dbReference>
<keyword evidence="3" id="KW-0378">Hydrolase</keyword>
<evidence type="ECO:0000313" key="7">
    <source>
        <dbReference type="Proteomes" id="UP000053317"/>
    </source>
</evidence>
<dbReference type="Proteomes" id="UP000053317">
    <property type="component" value="Unassembled WGS sequence"/>
</dbReference>
<gene>
    <name evidence="6" type="ORF">UCRPC4_g01433</name>
</gene>
<comment type="similarity">
    <text evidence="1">Belongs to the SurE nucleotidase family.</text>
</comment>
<dbReference type="Pfam" id="PF01975">
    <property type="entry name" value="SurE"/>
    <property type="match status" value="1"/>
</dbReference>
<evidence type="ECO:0000256" key="1">
    <source>
        <dbReference type="ARBA" id="ARBA00011062"/>
    </source>
</evidence>
<evidence type="ECO:0000256" key="4">
    <source>
        <dbReference type="SAM" id="SignalP"/>
    </source>
</evidence>
<keyword evidence="7" id="KW-1185">Reference proteome</keyword>
<dbReference type="InterPro" id="IPR030048">
    <property type="entry name" value="SurE"/>
</dbReference>
<dbReference type="AlphaFoldDB" id="A0A0G2EVM7"/>
<dbReference type="PANTHER" id="PTHR30457">
    <property type="entry name" value="5'-NUCLEOTIDASE SURE"/>
    <property type="match status" value="1"/>
</dbReference>
<reference evidence="6 7" key="1">
    <citation type="submission" date="2015-05" db="EMBL/GenBank/DDBJ databases">
        <title>Distinctive expansion of gene families associated with plant cell wall degradation and secondary metabolism in the genomes of grapevine trunk pathogens.</title>
        <authorList>
            <person name="Lawrence D.P."/>
            <person name="Travadon R."/>
            <person name="Rolshausen P.E."/>
            <person name="Baumgartner K."/>
        </authorList>
    </citation>
    <scope>NUCLEOTIDE SEQUENCE [LARGE SCALE GENOMIC DNA]</scope>
    <source>
        <strain evidence="6">UCRPC4</strain>
    </source>
</reference>
<sequence length="303" mass="31517">MFSKGCLCAAFLPLATHAINVISSNDDGWAEKNIRVFYDQLTEAGYSVVVSAPAENKSGSGSLTATPTTVTDGCQFDSCPAGSPAEGYNSSNPRLNYVNSYPATSMDYGISTLSPKFFGGNPDIAVAGPNVGSNIGVQTFFSGTVGATTLAVSDYGIPALAFSGETGDPIAWNVSTPLYSTIYADLSVNLTSTLIASGTPYLPNNTWLNVNFPAVTSTTCNATSDFHFVLSRIYTAVPLVSGVDVVTCDNGGRLPTETDVVGTDSGCYVSVSVGKADNKRDQSADVQQTVLEKLAGILECLPS</sequence>
<dbReference type="InterPro" id="IPR036523">
    <property type="entry name" value="SurE-like_sf"/>
</dbReference>
<evidence type="ECO:0000256" key="3">
    <source>
        <dbReference type="ARBA" id="ARBA00022801"/>
    </source>
</evidence>
<keyword evidence="4" id="KW-0732">Signal</keyword>
<evidence type="ECO:0000313" key="6">
    <source>
        <dbReference type="EMBL" id="KKY26742.1"/>
    </source>
</evidence>
<dbReference type="GO" id="GO:0008252">
    <property type="term" value="F:nucleotidase activity"/>
    <property type="evidence" value="ECO:0007669"/>
    <property type="project" value="InterPro"/>
</dbReference>
<name>A0A0G2EVM7_PHACM</name>
<accession>A0A0G2EVM7</accession>
<feature type="signal peptide" evidence="4">
    <location>
        <begin position="1"/>
        <end position="18"/>
    </location>
</feature>
<comment type="caution">
    <text evidence="6">The sequence shown here is derived from an EMBL/GenBank/DDBJ whole genome shotgun (WGS) entry which is preliminary data.</text>
</comment>
<dbReference type="InterPro" id="IPR002828">
    <property type="entry name" value="SurE-like_Pase/nucleotidase"/>
</dbReference>
<proteinExistence type="inferred from homology"/>
<feature type="chain" id="PRO_5002543594" evidence="4">
    <location>
        <begin position="19"/>
        <end position="303"/>
    </location>
</feature>
<feature type="domain" description="Survival protein SurE-like phosphatase/nucleotidase" evidence="5">
    <location>
        <begin position="23"/>
        <end position="221"/>
    </location>
</feature>
<dbReference type="GO" id="GO:0046872">
    <property type="term" value="F:metal ion binding"/>
    <property type="evidence" value="ECO:0007669"/>
    <property type="project" value="UniProtKB-KW"/>
</dbReference>
<organism evidence="6 7">
    <name type="scientific">Phaeomoniella chlamydospora</name>
    <name type="common">Phaeoacremonium chlamydosporum</name>
    <dbReference type="NCBI Taxonomy" id="158046"/>
    <lineage>
        <taxon>Eukaryota</taxon>
        <taxon>Fungi</taxon>
        <taxon>Dikarya</taxon>
        <taxon>Ascomycota</taxon>
        <taxon>Pezizomycotina</taxon>
        <taxon>Eurotiomycetes</taxon>
        <taxon>Chaetothyriomycetidae</taxon>
        <taxon>Phaeomoniellales</taxon>
        <taxon>Phaeomoniellaceae</taxon>
        <taxon>Phaeomoniella</taxon>
    </lineage>
</organism>
<protein>
    <submittedName>
        <fullName evidence="6">Putative acid phosphatase</fullName>
    </submittedName>
</protein>
<keyword evidence="2" id="KW-0479">Metal-binding</keyword>
<evidence type="ECO:0000259" key="5">
    <source>
        <dbReference type="Pfam" id="PF01975"/>
    </source>
</evidence>
<evidence type="ECO:0000256" key="2">
    <source>
        <dbReference type="ARBA" id="ARBA00022723"/>
    </source>
</evidence>
<dbReference type="OrthoDB" id="4018688at2759"/>
<reference evidence="6 7" key="2">
    <citation type="submission" date="2015-05" db="EMBL/GenBank/DDBJ databases">
        <authorList>
            <person name="Morales-Cruz A."/>
            <person name="Amrine K.C."/>
            <person name="Cantu D."/>
        </authorList>
    </citation>
    <scope>NUCLEOTIDE SEQUENCE [LARGE SCALE GENOMIC DNA]</scope>
    <source>
        <strain evidence="6">UCRPC4</strain>
    </source>
</reference>